<proteinExistence type="predicted"/>
<evidence type="ECO:0000313" key="4">
    <source>
        <dbReference type="WBParaSite" id="SCUD_0000385301-mRNA-1"/>
    </source>
</evidence>
<organism evidence="4">
    <name type="scientific">Schistosoma curassoni</name>
    <dbReference type="NCBI Taxonomy" id="6186"/>
    <lineage>
        <taxon>Eukaryota</taxon>
        <taxon>Metazoa</taxon>
        <taxon>Spiralia</taxon>
        <taxon>Lophotrochozoa</taxon>
        <taxon>Platyhelminthes</taxon>
        <taxon>Trematoda</taxon>
        <taxon>Digenea</taxon>
        <taxon>Strigeidida</taxon>
        <taxon>Schistosomatoidea</taxon>
        <taxon>Schistosomatidae</taxon>
        <taxon>Schistosoma</taxon>
    </lineage>
</organism>
<dbReference type="WBParaSite" id="SCUD_0000385301-mRNA-1">
    <property type="protein sequence ID" value="SCUD_0000385301-mRNA-1"/>
    <property type="gene ID" value="SCUD_0000385301"/>
</dbReference>
<evidence type="ECO:0000256" key="1">
    <source>
        <dbReference type="SAM" id="MobiDB-lite"/>
    </source>
</evidence>
<evidence type="ECO:0000313" key="3">
    <source>
        <dbReference type="Proteomes" id="UP000279833"/>
    </source>
</evidence>
<protein>
    <submittedName>
        <fullName evidence="4">Fibrillar collagen NC1 domain-containing protein</fullName>
    </submittedName>
</protein>
<gene>
    <name evidence="2" type="ORF">SCUD_LOCUS3853</name>
</gene>
<name>A0A183JMC1_9TREM</name>
<feature type="region of interest" description="Disordered" evidence="1">
    <location>
        <begin position="1"/>
        <end position="29"/>
    </location>
</feature>
<feature type="compositionally biased region" description="Polar residues" evidence="1">
    <location>
        <begin position="1"/>
        <end position="10"/>
    </location>
</feature>
<feature type="compositionally biased region" description="Basic and acidic residues" evidence="1">
    <location>
        <begin position="11"/>
        <end position="23"/>
    </location>
</feature>
<dbReference type="EMBL" id="UZAK01004613">
    <property type="protein sequence ID" value="VDO84900.1"/>
    <property type="molecule type" value="Genomic_DNA"/>
</dbReference>
<accession>A0A183JMC1</accession>
<sequence length="42" mass="4780">MLYNCQVDNQRPNHHDKTGEIKRSPPVCFNIDSGNDGTYDIS</sequence>
<evidence type="ECO:0000313" key="2">
    <source>
        <dbReference type="EMBL" id="VDO84900.1"/>
    </source>
</evidence>
<dbReference type="AlphaFoldDB" id="A0A183JMC1"/>
<reference evidence="4" key="1">
    <citation type="submission" date="2016-06" db="UniProtKB">
        <authorList>
            <consortium name="WormBaseParasite"/>
        </authorList>
    </citation>
    <scope>IDENTIFICATION</scope>
</reference>
<dbReference type="Proteomes" id="UP000279833">
    <property type="component" value="Unassembled WGS sequence"/>
</dbReference>
<reference evidence="2 3" key="2">
    <citation type="submission" date="2018-11" db="EMBL/GenBank/DDBJ databases">
        <authorList>
            <consortium name="Pathogen Informatics"/>
        </authorList>
    </citation>
    <scope>NUCLEOTIDE SEQUENCE [LARGE SCALE GENOMIC DNA]</scope>
    <source>
        <strain evidence="2">Dakar</strain>
        <strain evidence="3">Dakar, Senegal</strain>
    </source>
</reference>
<keyword evidence="3" id="KW-1185">Reference proteome</keyword>